<dbReference type="SUPFAM" id="SSF56059">
    <property type="entry name" value="Glutathione synthetase ATP-binding domain-like"/>
    <property type="match status" value="1"/>
</dbReference>
<dbReference type="Gene3D" id="3.40.50.261">
    <property type="entry name" value="Succinyl-CoA synthetase domains"/>
    <property type="match status" value="1"/>
</dbReference>
<evidence type="ECO:0000256" key="3">
    <source>
        <dbReference type="ARBA" id="ARBA00022598"/>
    </source>
</evidence>
<dbReference type="RefSeq" id="XP_058309091.1">
    <property type="nucleotide sequence ID" value="XM_058452553.1"/>
</dbReference>
<dbReference type="EMBL" id="JAPQKR010000012">
    <property type="protein sequence ID" value="KAJ5204612.1"/>
    <property type="molecule type" value="Genomic_DNA"/>
</dbReference>
<organism evidence="12 13">
    <name type="scientific">Penicillium cinerascens</name>
    <dbReference type="NCBI Taxonomy" id="70096"/>
    <lineage>
        <taxon>Eukaryota</taxon>
        <taxon>Fungi</taxon>
        <taxon>Dikarya</taxon>
        <taxon>Ascomycota</taxon>
        <taxon>Pezizomycotina</taxon>
        <taxon>Eurotiomycetes</taxon>
        <taxon>Eurotiomycetidae</taxon>
        <taxon>Eurotiales</taxon>
        <taxon>Aspergillaceae</taxon>
        <taxon>Penicillium</taxon>
    </lineage>
</organism>
<dbReference type="GeneID" id="83179854"/>
<dbReference type="EC" id="6.2.1.5" evidence="9"/>
<feature type="binding site" evidence="9">
    <location>
        <position position="244"/>
    </location>
    <ligand>
        <name>Mg(2+)</name>
        <dbReference type="ChEBI" id="CHEBI:18420"/>
    </ligand>
</feature>
<dbReference type="InterPro" id="IPR016102">
    <property type="entry name" value="Succinyl-CoA_synth-like"/>
</dbReference>
<keyword evidence="9" id="KW-0496">Mitochondrion</keyword>
<evidence type="ECO:0000313" key="13">
    <source>
        <dbReference type="Proteomes" id="UP001150904"/>
    </source>
</evidence>
<feature type="domain" description="ATP-grasp" evidence="11">
    <location>
        <begin position="34"/>
        <end position="272"/>
    </location>
</feature>
<dbReference type="GO" id="GO:0006104">
    <property type="term" value="P:succinyl-CoA metabolic process"/>
    <property type="evidence" value="ECO:0007669"/>
    <property type="project" value="TreeGrafter"/>
</dbReference>
<keyword evidence="7 9" id="KW-0460">Magnesium</keyword>
<evidence type="ECO:0000256" key="8">
    <source>
        <dbReference type="ARBA" id="ARBA00022946"/>
    </source>
</evidence>
<proteinExistence type="inferred from homology"/>
<dbReference type="InterPro" id="IPR011761">
    <property type="entry name" value="ATP-grasp"/>
</dbReference>
<gene>
    <name evidence="12" type="ORF">N7498_005491</name>
</gene>
<sequence>MSFRRPTLASLRVALKIRPAIPRRYLSIHEYQAQGLLREYDIPVPRGQVAHSPTEVFKAIEEIGGRCVVKSQIQKGGRGKGSFDNGLQGGIQIVDTPHAGQQVASKMLGSRLRTKQTYQKGLKVDTVYVAEAISYDEEWYLAMTIDREHYSPAVILSRSGGVDIEKIAKEEPENLHKFHFSLTKGISAELIDEISQRVGISDKERDHLSRILIRMHEVFTSKDATLLEINPLVRFQDGSFTCLDAKFTFDNTAKKRQPALFDLRDVQHEVIDEIEAEKAGLVYVRMDGSIGNVVNGAGLAMATNDAISYYGGTSANFLDTGGQVTKEAMQTAFEIIMRDERVKAILINIYGGIIRCDMIAECIIAAAKALGPSKVPVVVRLQGTNSQKGLEMLEDAQLDLHIESDFGVAAQKAVELANVD</sequence>
<dbReference type="GO" id="GO:0042709">
    <property type="term" value="C:succinate-CoA ligase complex"/>
    <property type="evidence" value="ECO:0007669"/>
    <property type="project" value="TreeGrafter"/>
</dbReference>
<dbReference type="InterPro" id="IPR005809">
    <property type="entry name" value="Succ_CoA_ligase-like_bsu"/>
</dbReference>
<protein>
    <recommendedName>
        <fullName evidence="9">Succinate--CoA ligase [ADP-forming] subunit beta, mitochondrial</fullName>
        <ecNumber evidence="9">6.2.1.5</ecNumber>
    </recommendedName>
    <alternativeName>
        <fullName evidence="9">Succinyl-CoA synthetase beta chain</fullName>
        <shortName evidence="9">SCS-beta</shortName>
    </alternativeName>
</protein>
<keyword evidence="5 9" id="KW-0547">Nucleotide-binding</keyword>
<comment type="similarity">
    <text evidence="9 10">Belongs to the succinate/malate CoA ligase beta subunit family.</text>
</comment>
<evidence type="ECO:0000256" key="7">
    <source>
        <dbReference type="ARBA" id="ARBA00022842"/>
    </source>
</evidence>
<dbReference type="InterPro" id="IPR017866">
    <property type="entry name" value="Succ-CoA_synthase_bsu_CS"/>
</dbReference>
<dbReference type="GO" id="GO:0000287">
    <property type="term" value="F:magnesium ion binding"/>
    <property type="evidence" value="ECO:0007669"/>
    <property type="project" value="UniProtKB-UniRule"/>
</dbReference>
<name>A0A9W9MNI7_9EURO</name>
<dbReference type="GO" id="GO:0004775">
    <property type="term" value="F:succinate-CoA ligase (ADP-forming) activity"/>
    <property type="evidence" value="ECO:0007669"/>
    <property type="project" value="UniProtKB-UniRule"/>
</dbReference>
<reference evidence="12" key="2">
    <citation type="journal article" date="2023" name="IMA Fungus">
        <title>Comparative genomic study of the Penicillium genus elucidates a diverse pangenome and 15 lateral gene transfer events.</title>
        <authorList>
            <person name="Petersen C."/>
            <person name="Sorensen T."/>
            <person name="Nielsen M.R."/>
            <person name="Sondergaard T.E."/>
            <person name="Sorensen J.L."/>
            <person name="Fitzpatrick D.A."/>
            <person name="Frisvad J.C."/>
            <person name="Nielsen K.L."/>
        </authorList>
    </citation>
    <scope>NUCLEOTIDE SEQUENCE</scope>
    <source>
        <strain evidence="12">IBT 15544</strain>
    </source>
</reference>
<dbReference type="Proteomes" id="UP001150904">
    <property type="component" value="Unassembled WGS sequence"/>
</dbReference>
<evidence type="ECO:0000256" key="10">
    <source>
        <dbReference type="RuleBase" id="RU361258"/>
    </source>
</evidence>
<dbReference type="InterPro" id="IPR013815">
    <property type="entry name" value="ATP_grasp_subdomain_1"/>
</dbReference>
<comment type="subcellular location">
    <subcellularLocation>
        <location evidence="9">Mitochondrion</location>
    </subcellularLocation>
</comment>
<dbReference type="Gene3D" id="3.30.1490.20">
    <property type="entry name" value="ATP-grasp fold, A domain"/>
    <property type="match status" value="1"/>
</dbReference>
<feature type="binding site" evidence="9">
    <location>
        <position position="138"/>
    </location>
    <ligand>
        <name>ATP</name>
        <dbReference type="ChEBI" id="CHEBI:30616"/>
    </ligand>
</feature>
<dbReference type="FunFam" id="3.30.470.20:FF:000002">
    <property type="entry name" value="Succinate--CoA ligase [ADP-forming] subunit beta"/>
    <property type="match status" value="1"/>
</dbReference>
<dbReference type="NCBIfam" id="TIGR01016">
    <property type="entry name" value="sucCoAbeta"/>
    <property type="match status" value="1"/>
</dbReference>
<keyword evidence="6 9" id="KW-0067">ATP-binding</keyword>
<dbReference type="Pfam" id="PF00549">
    <property type="entry name" value="Ligase_CoA"/>
    <property type="match status" value="1"/>
</dbReference>
<dbReference type="FunFam" id="3.40.50.261:FF:000001">
    <property type="entry name" value="Succinate--CoA ligase [ADP-forming] subunit beta"/>
    <property type="match status" value="1"/>
</dbReference>
<comment type="function">
    <text evidence="9">Succinyl-CoA synthetase functions in the citric acid cycle (TCA), coupling the hydrolysis of succinyl-CoA to the synthesis of ATP and thus represents the only step of substrate-level phosphorylation in the TCA. The beta subunit provides nucleotide specificity of the enzyme and binds the substrate succinate, while the binding sites for coenzyme A and phosphate are found in the alpha subunit.</text>
</comment>
<dbReference type="GO" id="GO:0005739">
    <property type="term" value="C:mitochondrion"/>
    <property type="evidence" value="ECO:0007669"/>
    <property type="project" value="UniProtKB-SubCell"/>
</dbReference>
<feature type="binding site" evidence="9">
    <location>
        <begin position="77"/>
        <end position="79"/>
    </location>
    <ligand>
        <name>ATP</name>
        <dbReference type="ChEBI" id="CHEBI:30616"/>
    </ligand>
</feature>
<dbReference type="PIRSF" id="PIRSF001554">
    <property type="entry name" value="SucCS_beta"/>
    <property type="match status" value="1"/>
</dbReference>
<dbReference type="PROSITE" id="PS50975">
    <property type="entry name" value="ATP_GRASP"/>
    <property type="match status" value="1"/>
</dbReference>
<evidence type="ECO:0000256" key="5">
    <source>
        <dbReference type="ARBA" id="ARBA00022741"/>
    </source>
</evidence>
<dbReference type="PANTHER" id="PTHR11815:SF1">
    <property type="entry name" value="SUCCINATE--COA LIGASE [ADP-FORMING] SUBUNIT BETA, MITOCHONDRIAL"/>
    <property type="match status" value="1"/>
</dbReference>
<keyword evidence="3 9" id="KW-0436">Ligase</keyword>
<comment type="caution">
    <text evidence="9">Lacks conserved residue(s) required for the propagation of feature annotation.</text>
</comment>
<dbReference type="InterPro" id="IPR013650">
    <property type="entry name" value="ATP-grasp_succ-CoA_synth-type"/>
</dbReference>
<dbReference type="NCBIfam" id="NF001913">
    <property type="entry name" value="PRK00696.1"/>
    <property type="match status" value="1"/>
</dbReference>
<keyword evidence="4 9" id="KW-0479">Metal-binding</keyword>
<dbReference type="GO" id="GO:0006099">
    <property type="term" value="P:tricarboxylic acid cycle"/>
    <property type="evidence" value="ECO:0007669"/>
    <property type="project" value="UniProtKB-UniRule"/>
</dbReference>
<feature type="binding site" evidence="9">
    <location>
        <position position="295"/>
    </location>
    <ligand>
        <name>substrate</name>
        <note>ligand shared with subunit alpha</note>
    </ligand>
</feature>
<evidence type="ECO:0000313" key="12">
    <source>
        <dbReference type="EMBL" id="KAJ5204612.1"/>
    </source>
</evidence>
<reference evidence="12" key="1">
    <citation type="submission" date="2022-12" db="EMBL/GenBank/DDBJ databases">
        <authorList>
            <person name="Petersen C."/>
        </authorList>
    </citation>
    <scope>NUCLEOTIDE SEQUENCE</scope>
    <source>
        <strain evidence="12">IBT 15544</strain>
    </source>
</reference>
<comment type="catalytic activity">
    <reaction evidence="9">
        <text>succinate + ATP + CoA = succinyl-CoA + ADP + phosphate</text>
        <dbReference type="Rhea" id="RHEA:17661"/>
        <dbReference type="ChEBI" id="CHEBI:30031"/>
        <dbReference type="ChEBI" id="CHEBI:30616"/>
        <dbReference type="ChEBI" id="CHEBI:43474"/>
        <dbReference type="ChEBI" id="CHEBI:57287"/>
        <dbReference type="ChEBI" id="CHEBI:57292"/>
        <dbReference type="ChEBI" id="CHEBI:456216"/>
        <dbReference type="EC" id="6.2.1.5"/>
    </reaction>
</comment>
<dbReference type="AlphaFoldDB" id="A0A9W9MNI7"/>
<evidence type="ECO:0000256" key="2">
    <source>
        <dbReference type="ARBA" id="ARBA00022532"/>
    </source>
</evidence>
<comment type="subunit">
    <text evidence="9 10">Heterodimer of an alpha and a beta subunit.</text>
</comment>
<dbReference type="GO" id="GO:0005524">
    <property type="term" value="F:ATP binding"/>
    <property type="evidence" value="ECO:0007669"/>
    <property type="project" value="UniProtKB-UniRule"/>
</dbReference>
<evidence type="ECO:0000256" key="9">
    <source>
        <dbReference type="HAMAP-Rule" id="MF_03219"/>
    </source>
</evidence>
<dbReference type="PROSITE" id="PS01217">
    <property type="entry name" value="SUCCINYL_COA_LIG_3"/>
    <property type="match status" value="1"/>
</dbReference>
<comment type="cofactor">
    <cofactor evidence="9">
        <name>Mg(2+)</name>
        <dbReference type="ChEBI" id="CHEBI:18420"/>
    </cofactor>
    <text evidence="9">Binds 1 Mg(2+) ion per subunit.</text>
</comment>
<evidence type="ECO:0000256" key="4">
    <source>
        <dbReference type="ARBA" id="ARBA00022723"/>
    </source>
</evidence>
<keyword evidence="13" id="KW-1185">Reference proteome</keyword>
<comment type="pathway">
    <text evidence="1 9">Carbohydrate metabolism; tricarboxylic acid cycle; succinate from succinyl-CoA (ligase route): step 1/1.</text>
</comment>
<dbReference type="OrthoDB" id="1664372at2759"/>
<dbReference type="InterPro" id="IPR005811">
    <property type="entry name" value="SUCC_ACL_C"/>
</dbReference>
<dbReference type="Pfam" id="PF08442">
    <property type="entry name" value="ATP-grasp_2"/>
    <property type="match status" value="1"/>
</dbReference>
<evidence type="ECO:0000256" key="1">
    <source>
        <dbReference type="ARBA" id="ARBA00005064"/>
    </source>
</evidence>
<evidence type="ECO:0000259" key="11">
    <source>
        <dbReference type="PROSITE" id="PS50975"/>
    </source>
</evidence>
<keyword evidence="2 9" id="KW-0816">Tricarboxylic acid cycle</keyword>
<dbReference type="Gene3D" id="3.30.470.20">
    <property type="entry name" value="ATP-grasp fold, B domain"/>
    <property type="match status" value="1"/>
</dbReference>
<dbReference type="SUPFAM" id="SSF52210">
    <property type="entry name" value="Succinyl-CoA synthetase domains"/>
    <property type="match status" value="1"/>
</dbReference>
<feature type="binding site" evidence="9">
    <location>
        <position position="230"/>
    </location>
    <ligand>
        <name>Mg(2+)</name>
        <dbReference type="ChEBI" id="CHEBI:18420"/>
    </ligand>
</feature>
<evidence type="ECO:0000256" key="6">
    <source>
        <dbReference type="ARBA" id="ARBA00022840"/>
    </source>
</evidence>
<dbReference type="PANTHER" id="PTHR11815">
    <property type="entry name" value="SUCCINYL-COA SYNTHETASE BETA CHAIN"/>
    <property type="match status" value="1"/>
</dbReference>
<comment type="caution">
    <text evidence="12">The sequence shown here is derived from an EMBL/GenBank/DDBJ whole genome shotgun (WGS) entry which is preliminary data.</text>
</comment>
<accession>A0A9W9MNI7</accession>
<dbReference type="HAMAP" id="MF_00558">
    <property type="entry name" value="Succ_CoA_beta"/>
    <property type="match status" value="1"/>
</dbReference>
<feature type="binding site" evidence="9">
    <location>
        <position position="70"/>
    </location>
    <ligand>
        <name>ATP</name>
        <dbReference type="ChEBI" id="CHEBI:30616"/>
    </ligand>
</feature>
<keyword evidence="8" id="KW-0809">Transit peptide</keyword>